<dbReference type="InterPro" id="IPR027268">
    <property type="entry name" value="Peptidase_M4/M1_CTD_sf"/>
</dbReference>
<evidence type="ECO:0000256" key="2">
    <source>
        <dbReference type="ARBA" id="ARBA00001947"/>
    </source>
</evidence>
<evidence type="ECO:0000256" key="7">
    <source>
        <dbReference type="ARBA" id="ARBA00022723"/>
    </source>
</evidence>
<dbReference type="EC" id="3.4.11.2" evidence="4"/>
<feature type="chain" id="PRO_5011484625" description="Aminopeptidase N" evidence="14">
    <location>
        <begin position="27"/>
        <end position="481"/>
    </location>
</feature>
<dbReference type="InterPro" id="IPR042097">
    <property type="entry name" value="Aminopeptidase_N-like_N_sf"/>
</dbReference>
<evidence type="ECO:0000256" key="12">
    <source>
        <dbReference type="ARBA" id="ARBA00031533"/>
    </source>
</evidence>
<feature type="domain" description="Peptidase M1 membrane alanine aminopeptidase" evidence="15">
    <location>
        <begin position="310"/>
        <end position="452"/>
    </location>
</feature>
<dbReference type="InterPro" id="IPR050344">
    <property type="entry name" value="Peptidase_M1_aminopeptidases"/>
</dbReference>
<dbReference type="GO" id="GO:0008237">
    <property type="term" value="F:metallopeptidase activity"/>
    <property type="evidence" value="ECO:0007669"/>
    <property type="project" value="UniProtKB-KW"/>
</dbReference>
<comment type="similarity">
    <text evidence="3">Belongs to the peptidase M1 family.</text>
</comment>
<proteinExistence type="inferred from homology"/>
<dbReference type="Pfam" id="PF17900">
    <property type="entry name" value="Peptidase_M1_N"/>
    <property type="match status" value="1"/>
</dbReference>
<dbReference type="InterPro" id="IPR045357">
    <property type="entry name" value="Aminopeptidase_N-like_N"/>
</dbReference>
<keyword evidence="7" id="KW-0479">Metal-binding</keyword>
<evidence type="ECO:0000313" key="17">
    <source>
        <dbReference type="EMBL" id="SDQ47859.1"/>
    </source>
</evidence>
<keyword evidence="14" id="KW-0732">Signal</keyword>
<dbReference type="PANTHER" id="PTHR11533">
    <property type="entry name" value="PROTEASE M1 ZINC METALLOPROTEASE"/>
    <property type="match status" value="1"/>
</dbReference>
<keyword evidence="8" id="KW-0378">Hydrolase</keyword>
<evidence type="ECO:0000256" key="9">
    <source>
        <dbReference type="ARBA" id="ARBA00022833"/>
    </source>
</evidence>
<organism evidence="17 18">
    <name type="scientific">Thermostaphylospora chromogena</name>
    <dbReference type="NCBI Taxonomy" id="35622"/>
    <lineage>
        <taxon>Bacteria</taxon>
        <taxon>Bacillati</taxon>
        <taxon>Actinomycetota</taxon>
        <taxon>Actinomycetes</taxon>
        <taxon>Streptosporangiales</taxon>
        <taxon>Thermomonosporaceae</taxon>
        <taxon>Thermostaphylospora</taxon>
    </lineage>
</organism>
<dbReference type="OrthoDB" id="100605at2"/>
<evidence type="ECO:0000256" key="10">
    <source>
        <dbReference type="ARBA" id="ARBA00023049"/>
    </source>
</evidence>
<dbReference type="CDD" id="cd09603">
    <property type="entry name" value="M1_APN_like"/>
    <property type="match status" value="1"/>
</dbReference>
<evidence type="ECO:0000256" key="1">
    <source>
        <dbReference type="ARBA" id="ARBA00000098"/>
    </source>
</evidence>
<evidence type="ECO:0000256" key="11">
    <source>
        <dbReference type="ARBA" id="ARBA00029811"/>
    </source>
</evidence>
<dbReference type="RefSeq" id="WP_093257849.1">
    <property type="nucleotide sequence ID" value="NZ_FNKK01000002.1"/>
</dbReference>
<evidence type="ECO:0000256" key="4">
    <source>
        <dbReference type="ARBA" id="ARBA00012564"/>
    </source>
</evidence>
<protein>
    <recommendedName>
        <fullName evidence="5">Aminopeptidase N</fullName>
        <ecNumber evidence="4">3.4.11.2</ecNumber>
    </recommendedName>
    <alternativeName>
        <fullName evidence="11">Alanine aminopeptidase</fullName>
    </alternativeName>
    <alternativeName>
        <fullName evidence="12">Lysyl aminopeptidase</fullName>
    </alternativeName>
</protein>
<evidence type="ECO:0000256" key="13">
    <source>
        <dbReference type="SAM" id="MobiDB-lite"/>
    </source>
</evidence>
<sequence>MRPRVTPMIAALTAAATLLTPQTAAAQAYTPGAAGVGDPYFPQAGNGGYDARHYDLNLAYDPSSRKLTARTTMLATATRDLSRFNLDFSGPKVRAVSVNGRPAKFRRAGSELVVTPAARISHGDDFRVVVSYAGRPRPIKDAKLGVYGWVPTSDGAVVLSQPDGARSFYPVNDHPRDKATYRVRITVPKGLTALASGEPVGEPKTRGGRTTFEWASRQPMASYLLTVAIGKFKVKKSWGEGVLNITAVDPKTGGEHGRLHNETAEVTSWAAGLFGEYPFSSTGGIVDDANVGYALETQTRPVYDGKAPSTRLIVHELAHQWFGNSVSPATWKDIWLNEGFATYAEWLWSETHGGPTAQQHFDQEYAKGENDKLWRKPLPGNPGRDRMFAGSVYVRGAMTLHALRVTIGDETFFELLHEWPTRFRHRTASTADLVELAEELSGEKLGPLFKEWLYTEGKPAEPQPAEMDGPPGVLLPQSDLG</sequence>
<comment type="cofactor">
    <cofactor evidence="2">
        <name>Zn(2+)</name>
        <dbReference type="ChEBI" id="CHEBI:29105"/>
    </cofactor>
</comment>
<dbReference type="Gene3D" id="1.10.390.10">
    <property type="entry name" value="Neutral Protease Domain 2"/>
    <property type="match status" value="1"/>
</dbReference>
<evidence type="ECO:0000256" key="6">
    <source>
        <dbReference type="ARBA" id="ARBA00022670"/>
    </source>
</evidence>
<dbReference type="InterPro" id="IPR001930">
    <property type="entry name" value="Peptidase_M1"/>
</dbReference>
<evidence type="ECO:0000256" key="3">
    <source>
        <dbReference type="ARBA" id="ARBA00010136"/>
    </source>
</evidence>
<gene>
    <name evidence="17" type="ORF">SAMN04489764_0834</name>
</gene>
<dbReference type="GO" id="GO:0008270">
    <property type="term" value="F:zinc ion binding"/>
    <property type="evidence" value="ECO:0007669"/>
    <property type="project" value="InterPro"/>
</dbReference>
<accession>A0A1H1B7F3</accession>
<dbReference type="GO" id="GO:0016285">
    <property type="term" value="F:alanyl aminopeptidase activity"/>
    <property type="evidence" value="ECO:0007669"/>
    <property type="project" value="UniProtKB-EC"/>
</dbReference>
<dbReference type="Pfam" id="PF01433">
    <property type="entry name" value="Peptidase_M1"/>
    <property type="match status" value="1"/>
</dbReference>
<dbReference type="GO" id="GO:0006508">
    <property type="term" value="P:proteolysis"/>
    <property type="evidence" value="ECO:0007669"/>
    <property type="project" value="UniProtKB-KW"/>
</dbReference>
<keyword evidence="10" id="KW-0482">Metalloprotease</keyword>
<dbReference type="PANTHER" id="PTHR11533:SF297">
    <property type="entry name" value="AMINOPEPTIDASE N"/>
    <property type="match status" value="1"/>
</dbReference>
<keyword evidence="9" id="KW-0862">Zinc</keyword>
<name>A0A1H1B7F3_9ACTN</name>
<evidence type="ECO:0000256" key="5">
    <source>
        <dbReference type="ARBA" id="ARBA00015611"/>
    </source>
</evidence>
<dbReference type="PRINTS" id="PR00756">
    <property type="entry name" value="ALADIPTASE"/>
</dbReference>
<feature type="signal peptide" evidence="14">
    <location>
        <begin position="1"/>
        <end position="26"/>
    </location>
</feature>
<evidence type="ECO:0000256" key="8">
    <source>
        <dbReference type="ARBA" id="ARBA00022801"/>
    </source>
</evidence>
<comment type="catalytic activity">
    <reaction evidence="1">
        <text>Release of an N-terminal amino acid, Xaa-|-Yaa- from a peptide, amide or arylamide. Xaa is preferably Ala, but may be most amino acids including Pro (slow action). When a terminal hydrophobic residue is followed by a prolyl residue, the two may be released as an intact Xaa-Pro dipeptide.</text>
        <dbReference type="EC" id="3.4.11.2"/>
    </reaction>
</comment>
<dbReference type="STRING" id="35622.SAMN04489764_0834"/>
<evidence type="ECO:0000256" key="14">
    <source>
        <dbReference type="SAM" id="SignalP"/>
    </source>
</evidence>
<reference evidence="17 18" key="1">
    <citation type="submission" date="2016-10" db="EMBL/GenBank/DDBJ databases">
        <authorList>
            <person name="de Groot N.N."/>
        </authorList>
    </citation>
    <scope>NUCLEOTIDE SEQUENCE [LARGE SCALE GENOMIC DNA]</scope>
    <source>
        <strain evidence="17 18">DSM 43794</strain>
    </source>
</reference>
<dbReference type="Gene3D" id="2.60.40.1730">
    <property type="entry name" value="tricorn interacting facor f3 domain"/>
    <property type="match status" value="1"/>
</dbReference>
<dbReference type="InterPro" id="IPR014782">
    <property type="entry name" value="Peptidase_M1_dom"/>
</dbReference>
<dbReference type="AlphaFoldDB" id="A0A1H1B7F3"/>
<evidence type="ECO:0000259" key="16">
    <source>
        <dbReference type="Pfam" id="PF17900"/>
    </source>
</evidence>
<evidence type="ECO:0000259" key="15">
    <source>
        <dbReference type="Pfam" id="PF01433"/>
    </source>
</evidence>
<dbReference type="EMBL" id="FNKK01000002">
    <property type="protein sequence ID" value="SDQ47859.1"/>
    <property type="molecule type" value="Genomic_DNA"/>
</dbReference>
<feature type="domain" description="Aminopeptidase N-like N-terminal" evidence="16">
    <location>
        <begin position="52"/>
        <end position="224"/>
    </location>
</feature>
<evidence type="ECO:0000313" key="18">
    <source>
        <dbReference type="Proteomes" id="UP000217103"/>
    </source>
</evidence>
<keyword evidence="18" id="KW-1185">Reference proteome</keyword>
<dbReference type="SUPFAM" id="SSF63737">
    <property type="entry name" value="Leukotriene A4 hydrolase N-terminal domain"/>
    <property type="match status" value="1"/>
</dbReference>
<keyword evidence="6" id="KW-0645">Protease</keyword>
<feature type="region of interest" description="Disordered" evidence="13">
    <location>
        <begin position="455"/>
        <end position="481"/>
    </location>
</feature>
<dbReference type="SUPFAM" id="SSF55486">
    <property type="entry name" value="Metalloproteases ('zincins'), catalytic domain"/>
    <property type="match status" value="1"/>
</dbReference>
<dbReference type="Proteomes" id="UP000217103">
    <property type="component" value="Unassembled WGS sequence"/>
</dbReference>